<dbReference type="InterPro" id="IPR016181">
    <property type="entry name" value="Acyl_CoA_acyltransferase"/>
</dbReference>
<sequence length="187" mass="20324">MSSPPGSSPPGARSAFRQSPVRGGVLLRPLASQDVHVFADWAADEEFCRAAEWTVGLSAQQHHAFHTRLMTSPPHDLLRFAAVLNGRLVGTVDLHGDEPDRRELGFLVGPRSRWGQGLGLALARAGVAHGFEELGLREIWAEAYDANRASIRILQELGMTETGLGEVGTYLGQPTRYRQFTVTTAAP</sequence>
<dbReference type="Proteomes" id="UP000315395">
    <property type="component" value="Chromosome"/>
</dbReference>
<dbReference type="AlphaFoldDB" id="A0A516G9D1"/>
<evidence type="ECO:0000259" key="1">
    <source>
        <dbReference type="PROSITE" id="PS51186"/>
    </source>
</evidence>
<keyword evidence="3" id="KW-1185">Reference proteome</keyword>
<dbReference type="GO" id="GO:0016747">
    <property type="term" value="F:acyltransferase activity, transferring groups other than amino-acyl groups"/>
    <property type="evidence" value="ECO:0007669"/>
    <property type="project" value="InterPro"/>
</dbReference>
<name>A0A516G9D1_9MICO</name>
<reference evidence="2 3" key="1">
    <citation type="submission" date="2019-07" db="EMBL/GenBank/DDBJ databases">
        <title>complete genome sequencing of Ornithinimicrobium sp. H23M54.</title>
        <authorList>
            <person name="Bae J.-W."/>
            <person name="Lee S.-Y."/>
        </authorList>
    </citation>
    <scope>NUCLEOTIDE SEQUENCE [LARGE SCALE GENOMIC DNA]</scope>
    <source>
        <strain evidence="2 3">H23M54</strain>
    </source>
</reference>
<dbReference type="PANTHER" id="PTHR43792:SF1">
    <property type="entry name" value="N-ACETYLTRANSFERASE DOMAIN-CONTAINING PROTEIN"/>
    <property type="match status" value="1"/>
</dbReference>
<evidence type="ECO:0000313" key="3">
    <source>
        <dbReference type="Proteomes" id="UP000315395"/>
    </source>
</evidence>
<proteinExistence type="predicted"/>
<keyword evidence="2" id="KW-0808">Transferase</keyword>
<dbReference type="RefSeq" id="WP_143782767.1">
    <property type="nucleotide sequence ID" value="NZ_CP041616.1"/>
</dbReference>
<dbReference type="KEGG" id="orz:FNH13_06805"/>
<accession>A0A516G9D1</accession>
<protein>
    <submittedName>
        <fullName evidence="2">GNAT family N-acetyltransferase</fullName>
    </submittedName>
</protein>
<dbReference type="Gene3D" id="3.40.630.30">
    <property type="match status" value="1"/>
</dbReference>
<dbReference type="PANTHER" id="PTHR43792">
    <property type="entry name" value="GNAT FAMILY, PUTATIVE (AFU_ORTHOLOGUE AFUA_3G00765)-RELATED-RELATED"/>
    <property type="match status" value="1"/>
</dbReference>
<organism evidence="2 3">
    <name type="scientific">Ornithinimicrobium ciconiae</name>
    <dbReference type="NCBI Taxonomy" id="2594265"/>
    <lineage>
        <taxon>Bacteria</taxon>
        <taxon>Bacillati</taxon>
        <taxon>Actinomycetota</taxon>
        <taxon>Actinomycetes</taxon>
        <taxon>Micrococcales</taxon>
        <taxon>Ornithinimicrobiaceae</taxon>
        <taxon>Ornithinimicrobium</taxon>
    </lineage>
</organism>
<gene>
    <name evidence="2" type="ORF">FNH13_06805</name>
</gene>
<dbReference type="InterPro" id="IPR000182">
    <property type="entry name" value="GNAT_dom"/>
</dbReference>
<dbReference type="EMBL" id="CP041616">
    <property type="protein sequence ID" value="QDO88092.1"/>
    <property type="molecule type" value="Genomic_DNA"/>
</dbReference>
<dbReference type="OrthoDB" id="9795206at2"/>
<feature type="domain" description="N-acetyltransferase" evidence="1">
    <location>
        <begin position="25"/>
        <end position="183"/>
    </location>
</feature>
<dbReference type="InterPro" id="IPR051531">
    <property type="entry name" value="N-acetyltransferase"/>
</dbReference>
<dbReference type="Pfam" id="PF13302">
    <property type="entry name" value="Acetyltransf_3"/>
    <property type="match status" value="1"/>
</dbReference>
<dbReference type="SUPFAM" id="SSF55729">
    <property type="entry name" value="Acyl-CoA N-acyltransferases (Nat)"/>
    <property type="match status" value="1"/>
</dbReference>
<dbReference type="PROSITE" id="PS51186">
    <property type="entry name" value="GNAT"/>
    <property type="match status" value="1"/>
</dbReference>
<evidence type="ECO:0000313" key="2">
    <source>
        <dbReference type="EMBL" id="QDO88092.1"/>
    </source>
</evidence>